<reference evidence="3" key="1">
    <citation type="submission" date="2018-01" db="EMBL/GenBank/DDBJ databases">
        <authorList>
            <person name="Yu X.-D."/>
        </authorList>
    </citation>
    <scope>NUCLEOTIDE SEQUENCE</scope>
    <source>
        <strain evidence="3">ZX-21</strain>
    </source>
</reference>
<feature type="chain" id="PRO_5015777559" evidence="1">
    <location>
        <begin position="31"/>
        <end position="364"/>
    </location>
</feature>
<evidence type="ECO:0000256" key="1">
    <source>
        <dbReference type="SAM" id="SignalP"/>
    </source>
</evidence>
<feature type="signal peptide" evidence="1">
    <location>
        <begin position="1"/>
        <end position="30"/>
    </location>
</feature>
<evidence type="ECO:0000313" key="4">
    <source>
        <dbReference type="Proteomes" id="UP000237222"/>
    </source>
</evidence>
<gene>
    <name evidence="3" type="ORF">C0068_05825</name>
</gene>
<organism evidence="3 4">
    <name type="scientific">Zhongshania marina</name>
    <dbReference type="NCBI Taxonomy" id="2304603"/>
    <lineage>
        <taxon>Bacteria</taxon>
        <taxon>Pseudomonadati</taxon>
        <taxon>Pseudomonadota</taxon>
        <taxon>Gammaproteobacteria</taxon>
        <taxon>Cellvibrionales</taxon>
        <taxon>Spongiibacteraceae</taxon>
        <taxon>Zhongshania</taxon>
    </lineage>
</organism>
<dbReference type="SUPFAM" id="SSF51556">
    <property type="entry name" value="Metallo-dependent hydrolases"/>
    <property type="match status" value="1"/>
</dbReference>
<dbReference type="Gene3D" id="3.20.20.140">
    <property type="entry name" value="Metal-dependent hydrolases"/>
    <property type="match status" value="1"/>
</dbReference>
<proteinExistence type="predicted"/>
<feature type="domain" description="Amidohydrolase-related" evidence="2">
    <location>
        <begin position="173"/>
        <end position="343"/>
    </location>
</feature>
<evidence type="ECO:0000259" key="2">
    <source>
        <dbReference type="Pfam" id="PF04909"/>
    </source>
</evidence>
<dbReference type="InterPro" id="IPR032466">
    <property type="entry name" value="Metal_Hydrolase"/>
</dbReference>
<dbReference type="Proteomes" id="UP000237222">
    <property type="component" value="Unassembled WGS sequence"/>
</dbReference>
<evidence type="ECO:0000313" key="3">
    <source>
        <dbReference type="EMBL" id="POP53790.1"/>
    </source>
</evidence>
<dbReference type="EMBL" id="PQGG01000012">
    <property type="protein sequence ID" value="POP53790.1"/>
    <property type="molecule type" value="Genomic_DNA"/>
</dbReference>
<dbReference type="RefSeq" id="WP_103683549.1">
    <property type="nucleotide sequence ID" value="NZ_PQGG01000012.1"/>
</dbReference>
<dbReference type="AlphaFoldDB" id="A0A2S4HIQ4"/>
<protein>
    <submittedName>
        <fullName evidence="3">5-oxo-L-prolinase</fullName>
    </submittedName>
</protein>
<dbReference type="InterPro" id="IPR006680">
    <property type="entry name" value="Amidohydro-rel"/>
</dbReference>
<dbReference type="OrthoDB" id="3982782at2"/>
<keyword evidence="1" id="KW-0732">Signal</keyword>
<accession>A0A2S4HIQ4</accession>
<comment type="caution">
    <text evidence="3">The sequence shown here is derived from an EMBL/GenBank/DDBJ whole genome shotgun (WGS) entry which is preliminary data.</text>
</comment>
<dbReference type="Pfam" id="PF04909">
    <property type="entry name" value="Amidohydro_2"/>
    <property type="match status" value="1"/>
</dbReference>
<dbReference type="GO" id="GO:0016787">
    <property type="term" value="F:hydrolase activity"/>
    <property type="evidence" value="ECO:0007669"/>
    <property type="project" value="InterPro"/>
</dbReference>
<sequence length="364" mass="41556">MQQLRQGRLSPRFRLLICLTLTLLAPWVIAAPQTQTSVSNYHYSDAHVHVVDFFQEGGPLPELIRAMDKGNIDHAMISGIPLMKKWHENEPKRPRYYAGDDAGMYWYSATDSYVAEAYRKLPKDQQARLHPFLCGFNPTDKNADKHLRQMLETYPDVWQGIGEVLTRHDDLTALTQDDTPRANNEAMYRVYRVAAEFGLPVLLHSNITSKRERNPLYISEINDALAAHTDVNFIWAHAGTSATLHRYQDKLDFLLAELKKLLANHKNLYVDLSWTVLESYLLNKDHKAVAGWVALVEQYPTRFMIGSDALGSYDKMGKALKEYTPFLDALSKETARKVARDNFLALLPPKPISDKLAKSQQDKD</sequence>
<name>A0A2S4HIQ4_9GAMM</name>